<accession>A0A834Z2V9</accession>
<dbReference type="Pfam" id="PF02365">
    <property type="entry name" value="NAM"/>
    <property type="match status" value="1"/>
</dbReference>
<reference evidence="6 7" key="1">
    <citation type="submission" date="2020-04" db="EMBL/GenBank/DDBJ databases">
        <title>Plant Genome Project.</title>
        <authorList>
            <person name="Zhang R.-G."/>
        </authorList>
    </citation>
    <scope>NUCLEOTIDE SEQUENCE [LARGE SCALE GENOMIC DNA]</scope>
    <source>
        <strain evidence="6">YNK0</strain>
        <tissue evidence="6">Leaf</tissue>
    </source>
</reference>
<keyword evidence="2" id="KW-0238">DNA-binding</keyword>
<keyword evidence="4" id="KW-0539">Nucleus</keyword>
<dbReference type="AlphaFoldDB" id="A0A834Z2V9"/>
<dbReference type="EMBL" id="JABCRI010000010">
    <property type="protein sequence ID" value="KAF8399470.1"/>
    <property type="molecule type" value="Genomic_DNA"/>
</dbReference>
<dbReference type="GO" id="GO:0006355">
    <property type="term" value="P:regulation of DNA-templated transcription"/>
    <property type="evidence" value="ECO:0007669"/>
    <property type="project" value="InterPro"/>
</dbReference>
<dbReference type="OrthoDB" id="1841925at2759"/>
<dbReference type="InterPro" id="IPR003441">
    <property type="entry name" value="NAC-dom"/>
</dbReference>
<feature type="domain" description="NAC" evidence="5">
    <location>
        <begin position="9"/>
        <end position="186"/>
    </location>
</feature>
<name>A0A834Z2V9_TETSI</name>
<dbReference type="Proteomes" id="UP000655225">
    <property type="component" value="Unassembled WGS sequence"/>
</dbReference>
<dbReference type="Gene3D" id="2.170.150.80">
    <property type="entry name" value="NAC domain"/>
    <property type="match status" value="1"/>
</dbReference>
<comment type="caution">
    <text evidence="6">The sequence shown here is derived from an EMBL/GenBank/DDBJ whole genome shotgun (WGS) entry which is preliminary data.</text>
</comment>
<dbReference type="SUPFAM" id="SSF101941">
    <property type="entry name" value="NAC domain"/>
    <property type="match status" value="1"/>
</dbReference>
<dbReference type="PANTHER" id="PTHR31744">
    <property type="entry name" value="PROTEIN CUP-SHAPED COTYLEDON 2-RELATED"/>
    <property type="match status" value="1"/>
</dbReference>
<evidence type="ECO:0000256" key="3">
    <source>
        <dbReference type="ARBA" id="ARBA00023163"/>
    </source>
</evidence>
<evidence type="ECO:0000256" key="1">
    <source>
        <dbReference type="ARBA" id="ARBA00023015"/>
    </source>
</evidence>
<protein>
    <recommendedName>
        <fullName evidence="5">NAC domain-containing protein</fullName>
    </recommendedName>
</protein>
<dbReference type="PROSITE" id="PS51005">
    <property type="entry name" value="NAC"/>
    <property type="match status" value="1"/>
</dbReference>
<dbReference type="GO" id="GO:0003677">
    <property type="term" value="F:DNA binding"/>
    <property type="evidence" value="ECO:0007669"/>
    <property type="project" value="UniProtKB-KW"/>
</dbReference>
<dbReference type="OMA" id="HANNQWE"/>
<sequence>MDEKVDEVILPGFRFHPTDEELVGFYLKRKIQQRPLPIDLIKQLDIYKSEPWDLPMSSFLENLIEQVTPFFSQEDVATTGEKEWYFYCPRDRKYRNSSRPNRVTRAGFWKATGTDRPIYSSEGTKCIGLKKSLVFYRGRAAKGIKTDWMMHEFRLPSLTNSAPPKRLIDKDLPATDSWAICRIFKKTNSMSQRALSQSWVSQGTLSTRFISENISCTTEAGSAIQFCSNNDLQNSSTTSFSPVDHPSYKPINPMVCKPSPLSIMNGDLLSIFMSSPLKMSGPTKCTDDAASMLLNQFPSVIGNVSKSSGSTDFGGMQECNGFPITLTQEIGNMGTGEEDTGLRKNLNAFHANNQWETVQPIGFPSNLPNAWRLNLLWDSPPCPSEMSTSYSTNKCYT</sequence>
<keyword evidence="1" id="KW-0805">Transcription regulation</keyword>
<keyword evidence="3" id="KW-0804">Transcription</keyword>
<organism evidence="6 7">
    <name type="scientific">Tetracentron sinense</name>
    <name type="common">Spur-leaf</name>
    <dbReference type="NCBI Taxonomy" id="13715"/>
    <lineage>
        <taxon>Eukaryota</taxon>
        <taxon>Viridiplantae</taxon>
        <taxon>Streptophyta</taxon>
        <taxon>Embryophyta</taxon>
        <taxon>Tracheophyta</taxon>
        <taxon>Spermatophyta</taxon>
        <taxon>Magnoliopsida</taxon>
        <taxon>Trochodendrales</taxon>
        <taxon>Trochodendraceae</taxon>
        <taxon>Tetracentron</taxon>
    </lineage>
</organism>
<evidence type="ECO:0000259" key="5">
    <source>
        <dbReference type="PROSITE" id="PS51005"/>
    </source>
</evidence>
<evidence type="ECO:0000256" key="2">
    <source>
        <dbReference type="ARBA" id="ARBA00023125"/>
    </source>
</evidence>
<keyword evidence="7" id="KW-1185">Reference proteome</keyword>
<dbReference type="PANTHER" id="PTHR31744:SF56">
    <property type="entry name" value="NAC DOMAIN-CONTAINING PROTEIN 94-RELATED"/>
    <property type="match status" value="1"/>
</dbReference>
<proteinExistence type="predicted"/>
<dbReference type="InterPro" id="IPR036093">
    <property type="entry name" value="NAC_dom_sf"/>
</dbReference>
<evidence type="ECO:0000313" key="7">
    <source>
        <dbReference type="Proteomes" id="UP000655225"/>
    </source>
</evidence>
<gene>
    <name evidence="6" type="ORF">HHK36_015335</name>
</gene>
<evidence type="ECO:0000256" key="4">
    <source>
        <dbReference type="ARBA" id="ARBA00023242"/>
    </source>
</evidence>
<evidence type="ECO:0000313" key="6">
    <source>
        <dbReference type="EMBL" id="KAF8399470.1"/>
    </source>
</evidence>